<dbReference type="InterPro" id="IPR015947">
    <property type="entry name" value="PUA-like_sf"/>
</dbReference>
<dbReference type="GeneID" id="31766574"/>
<dbReference type="HOGENOM" id="CLU_135561_1_0_10"/>
<dbReference type="RefSeq" id="WP_012025640.1">
    <property type="nucleotide sequence ID" value="NC_009441.1"/>
</dbReference>
<sequence>MKVILSIKPYYAEKILNGEKTYELRKSIFKAPNVKTVIIYASSPVSRVIGEFEIDEIIHENITVLWEKTKEFTAVEKVFFDEYFANKKKGYAIKIKKFKRYNQTYNIMEKYGLTAPQSFSYVKK</sequence>
<gene>
    <name evidence="2" type="ordered locus">Fjoh_3659</name>
</gene>
<dbReference type="eggNOG" id="COG4933">
    <property type="taxonomic scope" value="Bacteria"/>
</dbReference>
<organism evidence="2 3">
    <name type="scientific">Flavobacterium johnsoniae (strain ATCC 17061 / DSM 2064 / JCM 8514 / BCRC 14874 / CCUG 350202 / NBRC 14942 / NCIMB 11054 / UW101)</name>
    <name type="common">Cytophaga johnsonae</name>
    <dbReference type="NCBI Taxonomy" id="376686"/>
    <lineage>
        <taxon>Bacteria</taxon>
        <taxon>Pseudomonadati</taxon>
        <taxon>Bacteroidota</taxon>
        <taxon>Flavobacteriia</taxon>
        <taxon>Flavobacteriales</taxon>
        <taxon>Flavobacteriaceae</taxon>
        <taxon>Flavobacterium</taxon>
    </lineage>
</organism>
<dbReference type="EMBL" id="CP000685">
    <property type="protein sequence ID" value="ABQ06673.1"/>
    <property type="molecule type" value="Genomic_DNA"/>
</dbReference>
<evidence type="ECO:0000313" key="3">
    <source>
        <dbReference type="Proteomes" id="UP000006694"/>
    </source>
</evidence>
<dbReference type="InterPro" id="IPR007374">
    <property type="entry name" value="ASCH_domain"/>
</dbReference>
<name>A5FDQ4_FLAJ1</name>
<dbReference type="Proteomes" id="UP000006694">
    <property type="component" value="Chromosome"/>
</dbReference>
<dbReference type="SUPFAM" id="SSF88697">
    <property type="entry name" value="PUA domain-like"/>
    <property type="match status" value="1"/>
</dbReference>
<dbReference type="AlphaFoldDB" id="A5FDQ4"/>
<protein>
    <recommendedName>
        <fullName evidence="1">ASCH domain-containing protein</fullName>
    </recommendedName>
</protein>
<feature type="domain" description="ASCH" evidence="1">
    <location>
        <begin position="5"/>
        <end position="99"/>
    </location>
</feature>
<evidence type="ECO:0000259" key="1">
    <source>
        <dbReference type="SMART" id="SM01022"/>
    </source>
</evidence>
<reference evidence="2 3" key="1">
    <citation type="journal article" date="2009" name="Appl. Environ. Microbiol.">
        <title>Novel features of the polysaccharide-digesting gliding bacterium Flavobacterium johnsoniae as revealed by genome sequence analysis.</title>
        <authorList>
            <person name="McBride M.J."/>
            <person name="Xie G."/>
            <person name="Martens E.C."/>
            <person name="Lapidus A."/>
            <person name="Henrissat B."/>
            <person name="Rhodes R.G."/>
            <person name="Goltsman E."/>
            <person name="Wang W."/>
            <person name="Xu J."/>
            <person name="Hunnicutt D.W."/>
            <person name="Staroscik A.M."/>
            <person name="Hoover T.R."/>
            <person name="Cheng Y.Q."/>
            <person name="Stein J.L."/>
        </authorList>
    </citation>
    <scope>NUCLEOTIDE SEQUENCE [LARGE SCALE GENOMIC DNA]</scope>
    <source>
        <strain evidence="3">ATCC 17061 / DSM 2064 / JCM 8514 / BCRC 14874 / CCUG 350202 / NBRC 14942 / NCIMB 11054 / UW101</strain>
    </source>
</reference>
<accession>A5FDQ4</accession>
<dbReference type="Gene3D" id="2.30.130.30">
    <property type="entry name" value="Hypothetical protein"/>
    <property type="match status" value="1"/>
</dbReference>
<proteinExistence type="predicted"/>
<dbReference type="STRING" id="376686.Fjoh_3659"/>
<dbReference type="KEGG" id="fjo:Fjoh_3659"/>
<evidence type="ECO:0000313" key="2">
    <source>
        <dbReference type="EMBL" id="ABQ06673.1"/>
    </source>
</evidence>
<dbReference type="OrthoDB" id="9800495at2"/>
<dbReference type="Pfam" id="PF04266">
    <property type="entry name" value="ASCH"/>
    <property type="match status" value="1"/>
</dbReference>
<keyword evidence="3" id="KW-1185">Reference proteome</keyword>
<dbReference type="SMART" id="SM01022">
    <property type="entry name" value="ASCH"/>
    <property type="match status" value="1"/>
</dbReference>